<dbReference type="RefSeq" id="WP_086110187.1">
    <property type="nucleotide sequence ID" value="NZ_CAWNGD010000065.1"/>
</dbReference>
<dbReference type="InterPro" id="IPR001452">
    <property type="entry name" value="SH3_domain"/>
</dbReference>
<reference evidence="3 4" key="1">
    <citation type="submission" date="2016-10" db="EMBL/GenBank/DDBJ databases">
        <title>Systematic genetic and metabolomic analysis of Xenorhabdus and Photorhabdus spp., highlights the requirements for a dual symbiotic and pathogenic life style.</title>
        <authorList>
            <person name="Tobias N.J."/>
            <person name="Wolff H."/>
            <person name="Djahanschiri B."/>
            <person name="Pidot S.J."/>
            <person name="Stinear T.P."/>
            <person name="Ebersberger I."/>
            <person name="Bode H.B."/>
        </authorList>
    </citation>
    <scope>NUCLEOTIDE SEQUENCE [LARGE SCALE GENOMIC DNA]</scope>
    <source>
        <strain evidence="3 4">DSM 22392</strain>
    </source>
</reference>
<dbReference type="PIRSF" id="PIRSF034961">
    <property type="entry name" value="UCP034961_SH3_2"/>
    <property type="match status" value="1"/>
</dbReference>
<gene>
    <name evidence="3" type="ORF">Xvie_03252</name>
</gene>
<name>A0A1Y2S9K9_9GAMM</name>
<dbReference type="Gene3D" id="2.30.30.40">
    <property type="entry name" value="SH3 Domains"/>
    <property type="match status" value="1"/>
</dbReference>
<keyword evidence="1" id="KW-0728">SH3 domain</keyword>
<dbReference type="InterPro" id="IPR014593">
    <property type="entry name" value="UCP034961_SH3_2"/>
</dbReference>
<evidence type="ECO:0000313" key="4">
    <source>
        <dbReference type="Proteomes" id="UP000194350"/>
    </source>
</evidence>
<proteinExistence type="predicted"/>
<dbReference type="Pfam" id="PF07653">
    <property type="entry name" value="SH3_2"/>
    <property type="match status" value="2"/>
</dbReference>
<dbReference type="CDD" id="cd00174">
    <property type="entry name" value="SH3"/>
    <property type="match status" value="1"/>
</dbReference>
<evidence type="ECO:0000259" key="2">
    <source>
        <dbReference type="PROSITE" id="PS50002"/>
    </source>
</evidence>
<dbReference type="PROSITE" id="PS50002">
    <property type="entry name" value="SH3"/>
    <property type="match status" value="1"/>
</dbReference>
<protein>
    <submittedName>
        <fullName evidence="3">Variant SH3 domain protein</fullName>
    </submittedName>
</protein>
<dbReference type="InterPro" id="IPR036028">
    <property type="entry name" value="SH3-like_dom_sf"/>
</dbReference>
<dbReference type="AlphaFoldDB" id="A0A1Y2S9K9"/>
<organism evidence="3 4">
    <name type="scientific">Xenorhabdus vietnamensis</name>
    <dbReference type="NCBI Taxonomy" id="351656"/>
    <lineage>
        <taxon>Bacteria</taxon>
        <taxon>Pseudomonadati</taxon>
        <taxon>Pseudomonadota</taxon>
        <taxon>Gammaproteobacteria</taxon>
        <taxon>Enterobacterales</taxon>
        <taxon>Morganellaceae</taxon>
        <taxon>Xenorhabdus</taxon>
    </lineage>
</organism>
<comment type="caution">
    <text evidence="3">The sequence shown here is derived from an EMBL/GenBank/DDBJ whole genome shotgun (WGS) entry which is preliminary data.</text>
</comment>
<dbReference type="SUPFAM" id="SSF50044">
    <property type="entry name" value="SH3-domain"/>
    <property type="match status" value="1"/>
</dbReference>
<dbReference type="STRING" id="351656.Xvie_03252"/>
<dbReference type="SMART" id="SM00326">
    <property type="entry name" value="SH3"/>
    <property type="match status" value="2"/>
</dbReference>
<dbReference type="Proteomes" id="UP000194350">
    <property type="component" value="Unassembled WGS sequence"/>
</dbReference>
<evidence type="ECO:0000256" key="1">
    <source>
        <dbReference type="ARBA" id="ARBA00022443"/>
    </source>
</evidence>
<evidence type="ECO:0000313" key="3">
    <source>
        <dbReference type="EMBL" id="OTA14849.1"/>
    </source>
</evidence>
<dbReference type="OrthoDB" id="1030757at2"/>
<dbReference type="EMBL" id="MUBJ01000022">
    <property type="protein sequence ID" value="OTA14849.1"/>
    <property type="molecule type" value="Genomic_DNA"/>
</dbReference>
<keyword evidence="4" id="KW-1185">Reference proteome</keyword>
<accession>A0A1Y2S9K9</accession>
<feature type="domain" description="SH3" evidence="2">
    <location>
        <begin position="59"/>
        <end position="115"/>
    </location>
</feature>
<sequence>MKKGIVTRDYISAYPNPIKLQAGDIVAVSYGDLEYPYWIWTTNSLNISGWVPQQILDFIHPDKAICNENYTAHELTVKAGEYLYLERTLNGWYWAHKKSGEAGWIPLEYVCHHSPPCQRHSCCVR</sequence>